<dbReference type="EMBL" id="JAUEPS010000003">
    <property type="protein sequence ID" value="KAK0466964.1"/>
    <property type="molecule type" value="Genomic_DNA"/>
</dbReference>
<evidence type="ECO:0000313" key="3">
    <source>
        <dbReference type="Proteomes" id="UP001175211"/>
    </source>
</evidence>
<dbReference type="PANTHER" id="PTHR46910:SF38">
    <property type="entry name" value="ZN(2)-C6 FUNGAL-TYPE DOMAIN-CONTAINING PROTEIN"/>
    <property type="match status" value="1"/>
</dbReference>
<evidence type="ECO:0000256" key="1">
    <source>
        <dbReference type="ARBA" id="ARBA00023242"/>
    </source>
</evidence>
<name>A0AA39TYR7_ARMTA</name>
<organism evidence="2 3">
    <name type="scientific">Armillaria tabescens</name>
    <name type="common">Ringless honey mushroom</name>
    <name type="synonym">Agaricus tabescens</name>
    <dbReference type="NCBI Taxonomy" id="1929756"/>
    <lineage>
        <taxon>Eukaryota</taxon>
        <taxon>Fungi</taxon>
        <taxon>Dikarya</taxon>
        <taxon>Basidiomycota</taxon>
        <taxon>Agaricomycotina</taxon>
        <taxon>Agaricomycetes</taxon>
        <taxon>Agaricomycetidae</taxon>
        <taxon>Agaricales</taxon>
        <taxon>Marasmiineae</taxon>
        <taxon>Physalacriaceae</taxon>
        <taxon>Desarmillaria</taxon>
    </lineage>
</organism>
<dbReference type="Proteomes" id="UP001175211">
    <property type="component" value="Unassembled WGS sequence"/>
</dbReference>
<evidence type="ECO:0000313" key="2">
    <source>
        <dbReference type="EMBL" id="KAK0466964.1"/>
    </source>
</evidence>
<keyword evidence="1" id="KW-0539">Nucleus</keyword>
<dbReference type="RefSeq" id="XP_060337556.1">
    <property type="nucleotide sequence ID" value="XM_060476525.1"/>
</dbReference>
<dbReference type="AlphaFoldDB" id="A0AA39TYR7"/>
<gene>
    <name evidence="2" type="ORF">EV420DRAFT_1636000</name>
</gene>
<dbReference type="PANTHER" id="PTHR46910">
    <property type="entry name" value="TRANSCRIPTION FACTOR PDR1"/>
    <property type="match status" value="1"/>
</dbReference>
<dbReference type="CDD" id="cd12148">
    <property type="entry name" value="fungal_TF_MHR"/>
    <property type="match status" value="1"/>
</dbReference>
<evidence type="ECO:0008006" key="4">
    <source>
        <dbReference type="Google" id="ProtNLM"/>
    </source>
</evidence>
<dbReference type="GO" id="GO:0003700">
    <property type="term" value="F:DNA-binding transcription factor activity"/>
    <property type="evidence" value="ECO:0007669"/>
    <property type="project" value="InterPro"/>
</dbReference>
<protein>
    <recommendedName>
        <fullName evidence="4">Transcription factor domain-containing protein</fullName>
    </recommendedName>
</protein>
<comment type="caution">
    <text evidence="2">The sequence shown here is derived from an EMBL/GenBank/DDBJ whole genome shotgun (WGS) entry which is preliminary data.</text>
</comment>
<sequence length="273" mass="30474">MSVVARMLYSINKGRNMLGLTGKGWKERLVSEIGSSMNAWMDSLPDHLRWDPNCDNTLFLYQSAVLYNTYYVLQIHIHRPSLRADSPLSERSLIISMTGARSCTRILQMGAFISGTILAMNIWSSKRAGRPPNADDLTGFERCLAAFIHAADTWNIARRLLKTLEAMASVETTSIPVTHLRESAAPIYLDGLPEQVQQFSTADLSSFLVEESRLLTDPTYLNSEPLGPTSEDQSQSLFGMGTIDMWTTAPPGFSFAEWDVYVNNMGLEHGQRT</sequence>
<dbReference type="GeneID" id="85360073"/>
<dbReference type="InterPro" id="IPR050987">
    <property type="entry name" value="AtrR-like"/>
</dbReference>
<accession>A0AA39TYR7</accession>
<keyword evidence="3" id="KW-1185">Reference proteome</keyword>
<reference evidence="2" key="1">
    <citation type="submission" date="2023-06" db="EMBL/GenBank/DDBJ databases">
        <authorList>
            <consortium name="Lawrence Berkeley National Laboratory"/>
            <person name="Ahrendt S."/>
            <person name="Sahu N."/>
            <person name="Indic B."/>
            <person name="Wong-Bajracharya J."/>
            <person name="Merenyi Z."/>
            <person name="Ke H.-M."/>
            <person name="Monk M."/>
            <person name="Kocsube S."/>
            <person name="Drula E."/>
            <person name="Lipzen A."/>
            <person name="Balint B."/>
            <person name="Henrissat B."/>
            <person name="Andreopoulos B."/>
            <person name="Martin F.M."/>
            <person name="Harder C.B."/>
            <person name="Rigling D."/>
            <person name="Ford K.L."/>
            <person name="Foster G.D."/>
            <person name="Pangilinan J."/>
            <person name="Papanicolaou A."/>
            <person name="Barry K."/>
            <person name="LaButti K."/>
            <person name="Viragh M."/>
            <person name="Koriabine M."/>
            <person name="Yan M."/>
            <person name="Riley R."/>
            <person name="Champramary S."/>
            <person name="Plett K.L."/>
            <person name="Tsai I.J."/>
            <person name="Slot J."/>
            <person name="Sipos G."/>
            <person name="Plett J."/>
            <person name="Nagy L.G."/>
            <person name="Grigoriev I.V."/>
        </authorList>
    </citation>
    <scope>NUCLEOTIDE SEQUENCE</scope>
    <source>
        <strain evidence="2">CCBAS 213</strain>
    </source>
</reference>
<proteinExistence type="predicted"/>